<sequence>MSIDKLKKRFIPMSETMFYILSSLNEERHGYGIMQYVQKLTNGRIILGAGTIYQSISKLEQDGLIIPTKEYERKKEYIITDSGREILRLEAVRICELYLIAKELV</sequence>
<dbReference type="Pfam" id="PF03551">
    <property type="entry name" value="PadR"/>
    <property type="match status" value="1"/>
</dbReference>
<dbReference type="InterPro" id="IPR005149">
    <property type="entry name" value="Tscrpt_reg_PadR_N"/>
</dbReference>
<dbReference type="InterPro" id="IPR036390">
    <property type="entry name" value="WH_DNA-bd_sf"/>
</dbReference>
<feature type="domain" description="Transcription regulator PadR N-terminal" evidence="1">
    <location>
        <begin position="20"/>
        <end position="87"/>
    </location>
</feature>
<dbReference type="SUPFAM" id="SSF46785">
    <property type="entry name" value="Winged helix' DNA-binding domain"/>
    <property type="match status" value="1"/>
</dbReference>
<dbReference type="RefSeq" id="WP_114296677.1">
    <property type="nucleotide sequence ID" value="NZ_QPJT01000004.1"/>
</dbReference>
<evidence type="ECO:0000313" key="2">
    <source>
        <dbReference type="EMBL" id="RCX18831.1"/>
    </source>
</evidence>
<comment type="caution">
    <text evidence="2">The sequence shown here is derived from an EMBL/GenBank/DDBJ whole genome shotgun (WGS) entry which is preliminary data.</text>
</comment>
<protein>
    <submittedName>
        <fullName evidence="2">PadR family transcriptional regulator</fullName>
    </submittedName>
</protein>
<dbReference type="InterPro" id="IPR052509">
    <property type="entry name" value="Metal_resp_DNA-bind_regulator"/>
</dbReference>
<name>A0A369BBP4_9FIRM</name>
<accession>A0A369BBP4</accession>
<gene>
    <name evidence="2" type="ORF">DFR58_104100</name>
</gene>
<dbReference type="AlphaFoldDB" id="A0A369BBP4"/>
<dbReference type="EMBL" id="QPJT01000004">
    <property type="protein sequence ID" value="RCX18831.1"/>
    <property type="molecule type" value="Genomic_DNA"/>
</dbReference>
<reference evidence="2 3" key="1">
    <citation type="submission" date="2018-07" db="EMBL/GenBank/DDBJ databases">
        <title>Genomic Encyclopedia of Type Strains, Phase IV (KMG-IV): sequencing the most valuable type-strain genomes for metagenomic binning, comparative biology and taxonomic classification.</title>
        <authorList>
            <person name="Goeker M."/>
        </authorList>
    </citation>
    <scope>NUCLEOTIDE SEQUENCE [LARGE SCALE GENOMIC DNA]</scope>
    <source>
        <strain evidence="2 3">DSM 27016</strain>
    </source>
</reference>
<proteinExistence type="predicted"/>
<organism evidence="2 3">
    <name type="scientific">Anaerobacterium chartisolvens</name>
    <dbReference type="NCBI Taxonomy" id="1297424"/>
    <lineage>
        <taxon>Bacteria</taxon>
        <taxon>Bacillati</taxon>
        <taxon>Bacillota</taxon>
        <taxon>Clostridia</taxon>
        <taxon>Eubacteriales</taxon>
        <taxon>Oscillospiraceae</taxon>
        <taxon>Anaerobacterium</taxon>
    </lineage>
</organism>
<dbReference type="Proteomes" id="UP000253034">
    <property type="component" value="Unassembled WGS sequence"/>
</dbReference>
<dbReference type="InterPro" id="IPR036388">
    <property type="entry name" value="WH-like_DNA-bd_sf"/>
</dbReference>
<evidence type="ECO:0000313" key="3">
    <source>
        <dbReference type="Proteomes" id="UP000253034"/>
    </source>
</evidence>
<evidence type="ECO:0000259" key="1">
    <source>
        <dbReference type="Pfam" id="PF03551"/>
    </source>
</evidence>
<dbReference type="Gene3D" id="1.10.10.10">
    <property type="entry name" value="Winged helix-like DNA-binding domain superfamily/Winged helix DNA-binding domain"/>
    <property type="match status" value="1"/>
</dbReference>
<dbReference type="OrthoDB" id="9814826at2"/>
<dbReference type="PANTHER" id="PTHR33169">
    <property type="entry name" value="PADR-FAMILY TRANSCRIPTIONAL REGULATOR"/>
    <property type="match status" value="1"/>
</dbReference>
<keyword evidence="3" id="KW-1185">Reference proteome</keyword>
<dbReference type="PANTHER" id="PTHR33169:SF13">
    <property type="entry name" value="PADR-FAMILY TRANSCRIPTIONAL REGULATOR"/>
    <property type="match status" value="1"/>
</dbReference>